<sequence length="205" mass="22031">MRGKTSPPQGTPPPSSEAQVNPGAAAAAAAVIRSCPLATLTSTVREYPPQRPHYLCAPCSSTHGGPQKPNPYPQSQVPSNPTPLLPLFLSQPSCLSHISPLPPNLFVRSRGSSLPPSCPCSPLLHTHTSRDKEDLIEPWLGGTTPSSTCSLPPLGVTWHCQAPQIHFRAAGKDKHGQHGQQRSKTNMDNMDNNVARQTWTTWTTT</sequence>
<gene>
    <name evidence="2" type="ORF">GWK47_012954</name>
</gene>
<dbReference type="AlphaFoldDB" id="A0A8J4Y512"/>
<proteinExistence type="predicted"/>
<evidence type="ECO:0000256" key="1">
    <source>
        <dbReference type="SAM" id="MobiDB-lite"/>
    </source>
</evidence>
<protein>
    <submittedName>
        <fullName evidence="2">Uncharacterized protein</fullName>
    </submittedName>
</protein>
<dbReference type="Proteomes" id="UP000770661">
    <property type="component" value="Unassembled WGS sequence"/>
</dbReference>
<name>A0A8J4Y512_CHIOP</name>
<evidence type="ECO:0000313" key="2">
    <source>
        <dbReference type="EMBL" id="KAG0714995.1"/>
    </source>
</evidence>
<organism evidence="2 3">
    <name type="scientific">Chionoecetes opilio</name>
    <name type="common">Atlantic snow crab</name>
    <name type="synonym">Cancer opilio</name>
    <dbReference type="NCBI Taxonomy" id="41210"/>
    <lineage>
        <taxon>Eukaryota</taxon>
        <taxon>Metazoa</taxon>
        <taxon>Ecdysozoa</taxon>
        <taxon>Arthropoda</taxon>
        <taxon>Crustacea</taxon>
        <taxon>Multicrustacea</taxon>
        <taxon>Malacostraca</taxon>
        <taxon>Eumalacostraca</taxon>
        <taxon>Eucarida</taxon>
        <taxon>Decapoda</taxon>
        <taxon>Pleocyemata</taxon>
        <taxon>Brachyura</taxon>
        <taxon>Eubrachyura</taxon>
        <taxon>Majoidea</taxon>
        <taxon>Majidae</taxon>
        <taxon>Chionoecetes</taxon>
    </lineage>
</organism>
<feature type="region of interest" description="Disordered" evidence="1">
    <location>
        <begin position="1"/>
        <end position="22"/>
    </location>
</feature>
<keyword evidence="3" id="KW-1185">Reference proteome</keyword>
<feature type="compositionally biased region" description="Polar residues" evidence="1">
    <location>
        <begin position="178"/>
        <end position="190"/>
    </location>
</feature>
<dbReference type="EMBL" id="JACEEZ010020103">
    <property type="protein sequence ID" value="KAG0714995.1"/>
    <property type="molecule type" value="Genomic_DNA"/>
</dbReference>
<evidence type="ECO:0000313" key="3">
    <source>
        <dbReference type="Proteomes" id="UP000770661"/>
    </source>
</evidence>
<feature type="region of interest" description="Disordered" evidence="1">
    <location>
        <begin position="170"/>
        <end position="190"/>
    </location>
</feature>
<comment type="caution">
    <text evidence="2">The sequence shown here is derived from an EMBL/GenBank/DDBJ whole genome shotgun (WGS) entry which is preliminary data.</text>
</comment>
<reference evidence="2" key="1">
    <citation type="submission" date="2020-07" db="EMBL/GenBank/DDBJ databases">
        <title>The High-quality genome of the commercially important snow crab, Chionoecetes opilio.</title>
        <authorList>
            <person name="Jeong J.-H."/>
            <person name="Ryu S."/>
        </authorList>
    </citation>
    <scope>NUCLEOTIDE SEQUENCE</scope>
    <source>
        <strain evidence="2">MADBK_172401_WGS</strain>
        <tissue evidence="2">Digestive gland</tissue>
    </source>
</reference>
<accession>A0A8J4Y512</accession>